<dbReference type="GO" id="GO:1904680">
    <property type="term" value="F:peptide transmembrane transporter activity"/>
    <property type="evidence" value="ECO:0007669"/>
    <property type="project" value="InterPro"/>
</dbReference>
<dbReference type="InterPro" id="IPR005279">
    <property type="entry name" value="Dipep/tripep_permease"/>
</dbReference>
<organism evidence="8 9">
    <name type="scientific">Xanthomonas campestris pv. campestris (strain 8004)</name>
    <dbReference type="NCBI Taxonomy" id="314565"/>
    <lineage>
        <taxon>Bacteria</taxon>
        <taxon>Pseudomonadati</taxon>
        <taxon>Pseudomonadota</taxon>
        <taxon>Gammaproteobacteria</taxon>
        <taxon>Lysobacterales</taxon>
        <taxon>Lysobacteraceae</taxon>
        <taxon>Xanthomonas</taxon>
    </lineage>
</organism>
<feature type="transmembrane region" description="Helical" evidence="7">
    <location>
        <begin position="548"/>
        <end position="568"/>
    </location>
</feature>
<keyword evidence="4" id="KW-0653">Protein transport</keyword>
<name>A0A0H2X992_XANC8</name>
<keyword evidence="4" id="KW-0571">Peptide transport</keyword>
<evidence type="ECO:0000256" key="3">
    <source>
        <dbReference type="ARBA" id="ARBA00022692"/>
    </source>
</evidence>
<feature type="transmembrane region" description="Helical" evidence="7">
    <location>
        <begin position="190"/>
        <end position="210"/>
    </location>
</feature>
<keyword evidence="3 7" id="KW-0812">Transmembrane</keyword>
<evidence type="ECO:0000256" key="1">
    <source>
        <dbReference type="ARBA" id="ARBA00004141"/>
    </source>
</evidence>
<feature type="transmembrane region" description="Helical" evidence="7">
    <location>
        <begin position="216"/>
        <end position="236"/>
    </location>
</feature>
<accession>A0A0H2X992</accession>
<dbReference type="InterPro" id="IPR000109">
    <property type="entry name" value="POT_fam"/>
</dbReference>
<dbReference type="FunFam" id="1.20.1250.20:FF:000651">
    <property type="entry name" value="Glutathione uptake transporter"/>
    <property type="match status" value="1"/>
</dbReference>
<dbReference type="SMR" id="A0A0H2X992"/>
<feature type="transmembrane region" description="Helical" evidence="7">
    <location>
        <begin position="480"/>
        <end position="502"/>
    </location>
</feature>
<evidence type="ECO:0000313" key="8">
    <source>
        <dbReference type="EMBL" id="AAY49881.1"/>
    </source>
</evidence>
<feature type="transmembrane region" description="Helical" evidence="7">
    <location>
        <begin position="588"/>
        <end position="608"/>
    </location>
</feature>
<evidence type="ECO:0000256" key="6">
    <source>
        <dbReference type="ARBA" id="ARBA00023136"/>
    </source>
</evidence>
<dbReference type="GO" id="GO:0016020">
    <property type="term" value="C:membrane"/>
    <property type="evidence" value="ECO:0007669"/>
    <property type="project" value="UniProtKB-SubCell"/>
</dbReference>
<sequence>MVYRHGVQSPNAQWQAATLAGRRPHTGAVRSARNAARPTAAVASPGTPLLPLHRLPRRHTHASAAACGPFRTSNPVPRDGGQQAAAGTIGLVFCSTGLPLTTSTLPAPAADARLPRQIPFIIGNEACERFSFYGMRNILVQFLITSLLLQEVGAPERDAEAKHILHSFMIGVFFFPLLGGWLADRFFGKYTTIIWFSLIYCAGHACLALFEDSRSGFFVGLGLIAFGAGGIKPLVASFMGDQFDQSNKHRAKVVFDAFYWIINFGSLFASLLIPLALKHLGPSWAFGIPGILMFIATAVFWLGRKRYVRVPLPPKDPHGFGAVVRSALLAHAPGQGRPGLALAAISVLLALACLGLTEQLGLVICLCMALVLLLAGIGGGTWWQLERARGTHPDAAVDGVRALLRVLVIFALVTPFFSLFDQKASTWVLQGREMRMPAWFTASQMQALNPLLVMLLIPFNNLVLYPLLRRLGWEPTSLRRMTSGIAFSGVAWIAVGAIQVAMDGGEPMHIAWQILPYALLTFGEVLVSATGIEFAYSQAPPSMKGVVMSFWYLTTTVGNLWVLLSNVAVRNATVTSHIADTGLSEAAFLMFFFAAFAFLAALAFGLYARRYRMVDNYRPA</sequence>
<dbReference type="EMBL" id="CP000050">
    <property type="protein sequence ID" value="AAY49881.1"/>
    <property type="molecule type" value="Genomic_DNA"/>
</dbReference>
<evidence type="ECO:0000313" key="9">
    <source>
        <dbReference type="Proteomes" id="UP000000420"/>
    </source>
</evidence>
<protein>
    <submittedName>
        <fullName evidence="8">Oligopeptide transporter</fullName>
    </submittedName>
</protein>
<evidence type="ECO:0000256" key="7">
    <source>
        <dbReference type="SAM" id="Phobius"/>
    </source>
</evidence>
<feature type="transmembrane region" description="Helical" evidence="7">
    <location>
        <begin position="447"/>
        <end position="468"/>
    </location>
</feature>
<dbReference type="InterPro" id="IPR018456">
    <property type="entry name" value="PTR2_symporter_CS"/>
</dbReference>
<dbReference type="HOGENOM" id="CLU_004790_3_1_6"/>
<feature type="transmembrane region" description="Helical" evidence="7">
    <location>
        <begin position="363"/>
        <end position="382"/>
    </location>
</feature>
<evidence type="ECO:0000256" key="5">
    <source>
        <dbReference type="ARBA" id="ARBA00022989"/>
    </source>
</evidence>
<keyword evidence="6 7" id="KW-0472">Membrane</keyword>
<dbReference type="Gene3D" id="1.20.1250.20">
    <property type="entry name" value="MFS general substrate transporter like domains"/>
    <property type="match status" value="1"/>
</dbReference>
<dbReference type="KEGG" id="xcb:XC_2832"/>
<feature type="transmembrane region" description="Helical" evidence="7">
    <location>
        <begin position="164"/>
        <end position="183"/>
    </location>
</feature>
<dbReference type="InterPro" id="IPR036259">
    <property type="entry name" value="MFS_trans_sf"/>
</dbReference>
<dbReference type="PANTHER" id="PTHR11654">
    <property type="entry name" value="OLIGOPEPTIDE TRANSPORTER-RELATED"/>
    <property type="match status" value="1"/>
</dbReference>
<dbReference type="PROSITE" id="PS01022">
    <property type="entry name" value="PTR2_1"/>
    <property type="match status" value="1"/>
</dbReference>
<comment type="subcellular location">
    <subcellularLocation>
        <location evidence="1">Membrane</location>
        <topology evidence="1">Multi-pass membrane protein</topology>
    </subcellularLocation>
</comment>
<keyword evidence="5 7" id="KW-1133">Transmembrane helix</keyword>
<feature type="transmembrane region" description="Helical" evidence="7">
    <location>
        <begin position="257"/>
        <end position="277"/>
    </location>
</feature>
<dbReference type="Pfam" id="PF00854">
    <property type="entry name" value="PTR2"/>
    <property type="match status" value="2"/>
</dbReference>
<feature type="transmembrane region" description="Helical" evidence="7">
    <location>
        <begin position="283"/>
        <end position="302"/>
    </location>
</feature>
<feature type="transmembrane region" description="Helical" evidence="7">
    <location>
        <begin position="402"/>
        <end position="420"/>
    </location>
</feature>
<feature type="transmembrane region" description="Helical" evidence="7">
    <location>
        <begin position="514"/>
        <end position="536"/>
    </location>
</feature>
<dbReference type="NCBIfam" id="TIGR00924">
    <property type="entry name" value="yjdL_sub1_fam"/>
    <property type="match status" value="1"/>
</dbReference>
<proteinExistence type="inferred from homology"/>
<gene>
    <name evidence="8" type="ordered locus">XC_2832</name>
</gene>
<reference evidence="8 9" key="1">
    <citation type="journal article" date="2005" name="Genome Res.">
        <title>Comparative and functional genomic analyses of the pathogenicity of phytopathogen Xanthomonas campestris pv. campestris.</title>
        <authorList>
            <person name="Qian W."/>
            <person name="Jia Y."/>
            <person name="Ren S.X."/>
            <person name="He Y.Q."/>
            <person name="Feng J.X."/>
            <person name="Lu L.F."/>
            <person name="Sun Q."/>
            <person name="Ying G."/>
            <person name="Tang D.J."/>
            <person name="Tang H."/>
            <person name="Wu W."/>
            <person name="Hao P."/>
            <person name="Wang L."/>
            <person name="Jiang B.L."/>
            <person name="Zeng S."/>
            <person name="Gu W.Y."/>
            <person name="Lu G."/>
            <person name="Rong L."/>
            <person name="Tian Y."/>
            <person name="Yao Z."/>
            <person name="Fu G."/>
            <person name="Chen B."/>
            <person name="Fang R."/>
            <person name="Qiang B."/>
            <person name="Chen Z."/>
            <person name="Zhao G.P."/>
            <person name="Tang J.L."/>
            <person name="He C."/>
        </authorList>
    </citation>
    <scope>NUCLEOTIDE SEQUENCE [LARGE SCALE GENOMIC DNA]</scope>
    <source>
        <strain evidence="8 9">8004</strain>
    </source>
</reference>
<dbReference type="Proteomes" id="UP000000420">
    <property type="component" value="Chromosome"/>
</dbReference>
<keyword evidence="4" id="KW-0813">Transport</keyword>
<dbReference type="AlphaFoldDB" id="A0A0H2X992"/>
<dbReference type="GO" id="GO:0006857">
    <property type="term" value="P:oligopeptide transport"/>
    <property type="evidence" value="ECO:0007669"/>
    <property type="project" value="InterPro"/>
</dbReference>
<evidence type="ECO:0000256" key="4">
    <source>
        <dbReference type="ARBA" id="ARBA00022856"/>
    </source>
</evidence>
<dbReference type="SUPFAM" id="SSF103473">
    <property type="entry name" value="MFS general substrate transporter"/>
    <property type="match status" value="1"/>
</dbReference>
<comment type="similarity">
    <text evidence="2">Belongs to the major facilitator superfamily. Proton-dependent oligopeptide transporter (POT/PTR) (TC 2.A.17) family.</text>
</comment>
<evidence type="ECO:0000256" key="2">
    <source>
        <dbReference type="ARBA" id="ARBA00005982"/>
    </source>
</evidence>